<evidence type="ECO:0000256" key="7">
    <source>
        <dbReference type="ARBA" id="ARBA00023303"/>
    </source>
</evidence>
<protein>
    <recommendedName>
        <fullName evidence="9">Neurotransmitter-gated ion-channel transmembrane domain-containing protein</fullName>
    </recommendedName>
</protein>
<dbReference type="InterPro" id="IPR006201">
    <property type="entry name" value="Neur_channel"/>
</dbReference>
<keyword evidence="5" id="KW-0406">Ion transport</keyword>
<dbReference type="Gene3D" id="1.20.58.390">
    <property type="entry name" value="Neurotransmitter-gated ion-channel transmembrane domain"/>
    <property type="match status" value="1"/>
</dbReference>
<proteinExistence type="predicted"/>
<dbReference type="PROSITE" id="PS00236">
    <property type="entry name" value="NEUROTR_ION_CHANNEL"/>
    <property type="match status" value="1"/>
</dbReference>
<dbReference type="InterPro" id="IPR036734">
    <property type="entry name" value="Neur_chan_lig-bd_sf"/>
</dbReference>
<dbReference type="Proteomes" id="UP001381693">
    <property type="component" value="Unassembled WGS sequence"/>
</dbReference>
<dbReference type="Pfam" id="PF02932">
    <property type="entry name" value="Neur_chan_memb"/>
    <property type="match status" value="1"/>
</dbReference>
<dbReference type="Gene3D" id="2.70.170.10">
    <property type="entry name" value="Neurotransmitter-gated ion-channel ligand-binding domain"/>
    <property type="match status" value="1"/>
</dbReference>
<dbReference type="GO" id="GO:0005254">
    <property type="term" value="F:chloride channel activity"/>
    <property type="evidence" value="ECO:0007669"/>
    <property type="project" value="UniProtKB-ARBA"/>
</dbReference>
<accession>A0AAN9AD01</accession>
<dbReference type="InterPro" id="IPR006029">
    <property type="entry name" value="Neurotrans-gated_channel_TM"/>
</dbReference>
<dbReference type="PANTHER" id="PTHR18945">
    <property type="entry name" value="NEUROTRANSMITTER GATED ION CHANNEL"/>
    <property type="match status" value="1"/>
</dbReference>
<reference evidence="10 11" key="1">
    <citation type="submission" date="2023-11" db="EMBL/GenBank/DDBJ databases">
        <title>Halocaridina rubra genome assembly.</title>
        <authorList>
            <person name="Smith C."/>
        </authorList>
    </citation>
    <scope>NUCLEOTIDE SEQUENCE [LARGE SCALE GENOMIC DNA]</scope>
    <source>
        <strain evidence="10">EP-1</strain>
        <tissue evidence="10">Whole</tissue>
    </source>
</reference>
<dbReference type="PRINTS" id="PR00253">
    <property type="entry name" value="GABAARECEPTR"/>
</dbReference>
<keyword evidence="8" id="KW-1133">Transmembrane helix</keyword>
<evidence type="ECO:0000256" key="5">
    <source>
        <dbReference type="ARBA" id="ARBA00023065"/>
    </source>
</evidence>
<evidence type="ECO:0000313" key="11">
    <source>
        <dbReference type="Proteomes" id="UP001381693"/>
    </source>
</evidence>
<dbReference type="InterPro" id="IPR038050">
    <property type="entry name" value="Neuro_actylchol_rec"/>
</dbReference>
<dbReference type="SUPFAM" id="SSF63712">
    <property type="entry name" value="Nicotinic receptor ligand binding domain-like"/>
    <property type="match status" value="1"/>
</dbReference>
<evidence type="ECO:0000256" key="1">
    <source>
        <dbReference type="ARBA" id="ARBA00004141"/>
    </source>
</evidence>
<gene>
    <name evidence="10" type="ORF">SK128_013704</name>
</gene>
<keyword evidence="8" id="KW-0812">Transmembrane</keyword>
<dbReference type="EMBL" id="JAXCGZ010002401">
    <property type="protein sequence ID" value="KAK7083948.1"/>
    <property type="molecule type" value="Genomic_DNA"/>
</dbReference>
<name>A0AAN9AD01_HALRR</name>
<keyword evidence="7" id="KW-0407">Ion channel</keyword>
<evidence type="ECO:0000256" key="6">
    <source>
        <dbReference type="ARBA" id="ARBA00023136"/>
    </source>
</evidence>
<evidence type="ECO:0000256" key="8">
    <source>
        <dbReference type="SAM" id="Phobius"/>
    </source>
</evidence>
<dbReference type="AlphaFoldDB" id="A0AAN9AD01"/>
<dbReference type="InterPro" id="IPR018000">
    <property type="entry name" value="Neurotransmitter_ion_chnl_CS"/>
</dbReference>
<evidence type="ECO:0000256" key="4">
    <source>
        <dbReference type="ARBA" id="ARBA00022475"/>
    </source>
</evidence>
<keyword evidence="3" id="KW-0813">Transport</keyword>
<keyword evidence="11" id="KW-1185">Reference proteome</keyword>
<comment type="subcellular location">
    <subcellularLocation>
        <location evidence="2">Cell membrane</location>
    </subcellularLocation>
    <subcellularLocation>
        <location evidence="1">Membrane</location>
        <topology evidence="1">Multi-pass membrane protein</topology>
    </subcellularLocation>
</comment>
<dbReference type="GO" id="GO:0004888">
    <property type="term" value="F:transmembrane signaling receptor activity"/>
    <property type="evidence" value="ECO:0007669"/>
    <property type="project" value="InterPro"/>
</dbReference>
<evidence type="ECO:0000313" key="10">
    <source>
        <dbReference type="EMBL" id="KAK7083948.1"/>
    </source>
</evidence>
<evidence type="ECO:0000256" key="2">
    <source>
        <dbReference type="ARBA" id="ARBA00004236"/>
    </source>
</evidence>
<feature type="domain" description="Neurotransmitter-gated ion-channel transmembrane" evidence="9">
    <location>
        <begin position="105"/>
        <end position="185"/>
    </location>
</feature>
<feature type="transmembrane region" description="Helical" evidence="8">
    <location>
        <begin position="98"/>
        <end position="121"/>
    </location>
</feature>
<dbReference type="GO" id="GO:0005230">
    <property type="term" value="F:extracellular ligand-gated monoatomic ion channel activity"/>
    <property type="evidence" value="ECO:0007669"/>
    <property type="project" value="InterPro"/>
</dbReference>
<comment type="caution">
    <text evidence="10">The sequence shown here is derived from an EMBL/GenBank/DDBJ whole genome shotgun (WGS) entry which is preliminary data.</text>
</comment>
<dbReference type="InterPro" id="IPR006028">
    <property type="entry name" value="GABAA/Glycine_rcpt"/>
</dbReference>
<evidence type="ECO:0000259" key="9">
    <source>
        <dbReference type="Pfam" id="PF02932"/>
    </source>
</evidence>
<feature type="transmembrane region" description="Helical" evidence="8">
    <location>
        <begin position="157"/>
        <end position="182"/>
    </location>
</feature>
<keyword evidence="4" id="KW-1003">Cell membrane</keyword>
<organism evidence="10 11">
    <name type="scientific">Halocaridina rubra</name>
    <name type="common">Hawaiian red shrimp</name>
    <dbReference type="NCBI Taxonomy" id="373956"/>
    <lineage>
        <taxon>Eukaryota</taxon>
        <taxon>Metazoa</taxon>
        <taxon>Ecdysozoa</taxon>
        <taxon>Arthropoda</taxon>
        <taxon>Crustacea</taxon>
        <taxon>Multicrustacea</taxon>
        <taxon>Malacostraca</taxon>
        <taxon>Eumalacostraca</taxon>
        <taxon>Eucarida</taxon>
        <taxon>Decapoda</taxon>
        <taxon>Pleocyemata</taxon>
        <taxon>Caridea</taxon>
        <taxon>Atyoidea</taxon>
        <taxon>Atyidae</taxon>
        <taxon>Halocaridina</taxon>
    </lineage>
</organism>
<feature type="transmembrane region" description="Helical" evidence="8">
    <location>
        <begin position="226"/>
        <end position="244"/>
    </location>
</feature>
<dbReference type="InterPro" id="IPR036719">
    <property type="entry name" value="Neuro-gated_channel_TM_sf"/>
</dbReference>
<dbReference type="GO" id="GO:0005886">
    <property type="term" value="C:plasma membrane"/>
    <property type="evidence" value="ECO:0007669"/>
    <property type="project" value="UniProtKB-SubCell"/>
</dbReference>
<sequence length="245" mass="27597">MYAGDGALIVQQQHYSGSFVCVFGVFDYPFDRQRCNILVQLSAISKELVSFTANKSTAVYLQNPELPTYLVGDFSATLPANQTRLSIIEVGFTLTRRYTLIVLNVYLPSLMLMVIGYATLYVKVDQLEIRSSVSLTTLLVLYTFFNQTSSSLPQTAYVKLIDVWFFFCTSFLFAIIVTHVFVEKLDNNAVTPFDAREKEGNNFALMTVLTRSFASAEKCLMVIRNVIGPIVLFIFFAVYILILLA</sequence>
<dbReference type="SUPFAM" id="SSF90112">
    <property type="entry name" value="Neurotransmitter-gated ion-channel transmembrane pore"/>
    <property type="match status" value="1"/>
</dbReference>
<keyword evidence="6 8" id="KW-0472">Membrane</keyword>
<dbReference type="GO" id="GO:0099095">
    <property type="term" value="F:ligand-gated monoatomic anion channel activity"/>
    <property type="evidence" value="ECO:0007669"/>
    <property type="project" value="UniProtKB-ARBA"/>
</dbReference>
<evidence type="ECO:0000256" key="3">
    <source>
        <dbReference type="ARBA" id="ARBA00022448"/>
    </source>
</evidence>